<name>A0ABC8RIY5_9AQUA</name>
<evidence type="ECO:0000313" key="2">
    <source>
        <dbReference type="EMBL" id="CAK9144757.1"/>
    </source>
</evidence>
<dbReference type="PANTHER" id="PTHR33782">
    <property type="entry name" value="OS01G0121600 PROTEIN"/>
    <property type="match status" value="1"/>
</dbReference>
<dbReference type="EMBL" id="CAUOFW020001423">
    <property type="protein sequence ID" value="CAK9144757.1"/>
    <property type="molecule type" value="Genomic_DNA"/>
</dbReference>
<feature type="non-terminal residue" evidence="2">
    <location>
        <position position="155"/>
    </location>
</feature>
<dbReference type="Proteomes" id="UP001642360">
    <property type="component" value="Unassembled WGS sequence"/>
</dbReference>
<gene>
    <name evidence="2" type="ORF">ILEXP_LOCUS12529</name>
</gene>
<sequence>MQTSSLHSLSLPPRPFSVHFPHRIVGLGQRKRAFNSVTALQRDEYSKDHNYGRLVDSSMIVLRQRIHEMKMLEKNYASPPLCGWMEWEKRYYRDYHEDVFGAIRFLQSLLMETRPSLALAMVTLVLLSMFSSIAAVGFYVIDIGLGILAGIHLTS</sequence>
<accession>A0ABC8RIY5</accession>
<evidence type="ECO:0000313" key="3">
    <source>
        <dbReference type="Proteomes" id="UP001642360"/>
    </source>
</evidence>
<proteinExistence type="predicted"/>
<evidence type="ECO:0000256" key="1">
    <source>
        <dbReference type="SAM" id="Phobius"/>
    </source>
</evidence>
<keyword evidence="1" id="KW-0472">Membrane</keyword>
<keyword evidence="3" id="KW-1185">Reference proteome</keyword>
<reference evidence="2 3" key="1">
    <citation type="submission" date="2024-02" db="EMBL/GenBank/DDBJ databases">
        <authorList>
            <person name="Vignale AGUSTIN F."/>
            <person name="Sosa J E."/>
            <person name="Modenutti C."/>
        </authorList>
    </citation>
    <scope>NUCLEOTIDE SEQUENCE [LARGE SCALE GENOMIC DNA]</scope>
</reference>
<comment type="caution">
    <text evidence="2">The sequence shown here is derived from an EMBL/GenBank/DDBJ whole genome shotgun (WGS) entry which is preliminary data.</text>
</comment>
<feature type="transmembrane region" description="Helical" evidence="1">
    <location>
        <begin position="117"/>
        <end position="141"/>
    </location>
</feature>
<keyword evidence="1" id="KW-1133">Transmembrane helix</keyword>
<dbReference type="PANTHER" id="PTHR33782:SF5">
    <property type="entry name" value="MEDIATOR OF RNA POLYMERASE II TRANSCRIPTION SUBUNIT"/>
    <property type="match status" value="1"/>
</dbReference>
<keyword evidence="1" id="KW-0812">Transmembrane</keyword>
<dbReference type="AlphaFoldDB" id="A0ABC8RIY5"/>
<organism evidence="2 3">
    <name type="scientific">Ilex paraguariensis</name>
    <name type="common">yerba mate</name>
    <dbReference type="NCBI Taxonomy" id="185542"/>
    <lineage>
        <taxon>Eukaryota</taxon>
        <taxon>Viridiplantae</taxon>
        <taxon>Streptophyta</taxon>
        <taxon>Embryophyta</taxon>
        <taxon>Tracheophyta</taxon>
        <taxon>Spermatophyta</taxon>
        <taxon>Magnoliopsida</taxon>
        <taxon>eudicotyledons</taxon>
        <taxon>Gunneridae</taxon>
        <taxon>Pentapetalae</taxon>
        <taxon>asterids</taxon>
        <taxon>campanulids</taxon>
        <taxon>Aquifoliales</taxon>
        <taxon>Aquifoliaceae</taxon>
        <taxon>Ilex</taxon>
    </lineage>
</organism>
<protein>
    <submittedName>
        <fullName evidence="2">Uncharacterized protein</fullName>
    </submittedName>
</protein>